<accession>A0ABT4PRT5</accession>
<dbReference type="GO" id="GO:0032259">
    <property type="term" value="P:methylation"/>
    <property type="evidence" value="ECO:0007669"/>
    <property type="project" value="UniProtKB-KW"/>
</dbReference>
<sequence length="303" mass="33847">MSFTDHERVLAPFLKPGTVLHDHDGMPAVPLLNLTPGMYANAYYFSHPKWVDVWLRAMHRYPELRERWEAAAGTWDDRIVVDVGCGPGNLFANLGGEPKVLIGVDIAPYSLKIAEGMGYTPLMADGHDMPLRSGFADLVVMNATVHHMDDMEQAMRESARLVGPDGYLIIDHDPQKSAWDFRGVGKWLWELRKPVYRALKRGGHQAAEDEGKWAHRTELHHRPGDGLTKEMVRDVLDPLEFKIEFYPHNHHAGAEVLSGAMGEQKKAIRIGQRLSGIRSTSEDAALSLLIVARKLGSHTDPIG</sequence>
<dbReference type="Gene3D" id="3.40.50.150">
    <property type="entry name" value="Vaccinia Virus protein VP39"/>
    <property type="match status" value="1"/>
</dbReference>
<feature type="domain" description="Methyltransferase type 11" evidence="2">
    <location>
        <begin position="81"/>
        <end position="170"/>
    </location>
</feature>
<dbReference type="InterPro" id="IPR050508">
    <property type="entry name" value="Methyltransf_Superfamily"/>
</dbReference>
<proteinExistence type="predicted"/>
<evidence type="ECO:0000313" key="4">
    <source>
        <dbReference type="Proteomes" id="UP001142153"/>
    </source>
</evidence>
<comment type="caution">
    <text evidence="3">The sequence shown here is derived from an EMBL/GenBank/DDBJ whole genome shotgun (WGS) entry which is preliminary data.</text>
</comment>
<dbReference type="EMBL" id="JAPZPY010000003">
    <property type="protein sequence ID" value="MCZ8379282.1"/>
    <property type="molecule type" value="Genomic_DNA"/>
</dbReference>
<name>A0ABT4PRT5_9MYCO</name>
<keyword evidence="1 3" id="KW-0489">Methyltransferase</keyword>
<organism evidence="3 4">
    <name type="scientific">Mycobacterium hippophais</name>
    <dbReference type="NCBI Taxonomy" id="3016340"/>
    <lineage>
        <taxon>Bacteria</taxon>
        <taxon>Bacillati</taxon>
        <taxon>Actinomycetota</taxon>
        <taxon>Actinomycetes</taxon>
        <taxon>Mycobacteriales</taxon>
        <taxon>Mycobacteriaceae</taxon>
        <taxon>Mycobacterium</taxon>
    </lineage>
</organism>
<dbReference type="InterPro" id="IPR013216">
    <property type="entry name" value="Methyltransf_11"/>
</dbReference>
<dbReference type="GO" id="GO:0008168">
    <property type="term" value="F:methyltransferase activity"/>
    <property type="evidence" value="ECO:0007669"/>
    <property type="project" value="UniProtKB-KW"/>
</dbReference>
<dbReference type="InterPro" id="IPR029063">
    <property type="entry name" value="SAM-dependent_MTases_sf"/>
</dbReference>
<evidence type="ECO:0000259" key="2">
    <source>
        <dbReference type="Pfam" id="PF08241"/>
    </source>
</evidence>
<dbReference type="Proteomes" id="UP001142153">
    <property type="component" value="Unassembled WGS sequence"/>
</dbReference>
<reference evidence="3" key="1">
    <citation type="submission" date="2022-12" db="EMBL/GenBank/DDBJ databases">
        <authorList>
            <person name="Deng Y."/>
            <person name="Zhang Y.-Q."/>
        </authorList>
    </citation>
    <scope>NUCLEOTIDE SEQUENCE</scope>
    <source>
        <strain evidence="3">CPCC 205372</strain>
    </source>
</reference>
<gene>
    <name evidence="3" type="ORF">O6P37_10440</name>
</gene>
<dbReference type="Pfam" id="PF08241">
    <property type="entry name" value="Methyltransf_11"/>
    <property type="match status" value="1"/>
</dbReference>
<protein>
    <submittedName>
        <fullName evidence="3">Class I SAM-dependent methyltransferase</fullName>
    </submittedName>
</protein>
<dbReference type="RefSeq" id="WP_269893983.1">
    <property type="nucleotide sequence ID" value="NZ_JAPZPY010000003.1"/>
</dbReference>
<keyword evidence="4" id="KW-1185">Reference proteome</keyword>
<dbReference type="SUPFAM" id="SSF53335">
    <property type="entry name" value="S-adenosyl-L-methionine-dependent methyltransferases"/>
    <property type="match status" value="1"/>
</dbReference>
<dbReference type="PANTHER" id="PTHR42912">
    <property type="entry name" value="METHYLTRANSFERASE"/>
    <property type="match status" value="1"/>
</dbReference>
<evidence type="ECO:0000256" key="1">
    <source>
        <dbReference type="ARBA" id="ARBA00022603"/>
    </source>
</evidence>
<evidence type="ECO:0000313" key="3">
    <source>
        <dbReference type="EMBL" id="MCZ8379282.1"/>
    </source>
</evidence>
<keyword evidence="1 3" id="KW-0808">Transferase</keyword>
<dbReference type="CDD" id="cd02440">
    <property type="entry name" value="AdoMet_MTases"/>
    <property type="match status" value="1"/>
</dbReference>